<name>A0A448X824_9PLAT</name>
<dbReference type="Proteomes" id="UP000784294">
    <property type="component" value="Unassembled WGS sequence"/>
</dbReference>
<protein>
    <submittedName>
        <fullName evidence="1">Uncharacterized protein</fullName>
    </submittedName>
</protein>
<evidence type="ECO:0000313" key="1">
    <source>
        <dbReference type="EMBL" id="VEL30366.1"/>
    </source>
</evidence>
<dbReference type="AlphaFoldDB" id="A0A448X824"/>
<sequence>MNCTMSRQQPPWLQDAQLKELVECPDDANSEVQANNHWKRIRQMNPL</sequence>
<feature type="non-terminal residue" evidence="1">
    <location>
        <position position="47"/>
    </location>
</feature>
<comment type="caution">
    <text evidence="1">The sequence shown here is derived from an EMBL/GenBank/DDBJ whole genome shotgun (WGS) entry which is preliminary data.</text>
</comment>
<dbReference type="EMBL" id="CAAALY010111665">
    <property type="protein sequence ID" value="VEL30366.1"/>
    <property type="molecule type" value="Genomic_DNA"/>
</dbReference>
<gene>
    <name evidence="1" type="ORF">PXEA_LOCUS23806</name>
</gene>
<accession>A0A448X824</accession>
<keyword evidence="2" id="KW-1185">Reference proteome</keyword>
<reference evidence="1" key="1">
    <citation type="submission" date="2018-11" db="EMBL/GenBank/DDBJ databases">
        <authorList>
            <consortium name="Pathogen Informatics"/>
        </authorList>
    </citation>
    <scope>NUCLEOTIDE SEQUENCE</scope>
</reference>
<proteinExistence type="predicted"/>
<evidence type="ECO:0000313" key="2">
    <source>
        <dbReference type="Proteomes" id="UP000784294"/>
    </source>
</evidence>
<organism evidence="1 2">
    <name type="scientific">Protopolystoma xenopodis</name>
    <dbReference type="NCBI Taxonomy" id="117903"/>
    <lineage>
        <taxon>Eukaryota</taxon>
        <taxon>Metazoa</taxon>
        <taxon>Spiralia</taxon>
        <taxon>Lophotrochozoa</taxon>
        <taxon>Platyhelminthes</taxon>
        <taxon>Monogenea</taxon>
        <taxon>Polyopisthocotylea</taxon>
        <taxon>Polystomatidea</taxon>
        <taxon>Polystomatidae</taxon>
        <taxon>Protopolystoma</taxon>
    </lineage>
</organism>